<proteinExistence type="predicted"/>
<dbReference type="EMBL" id="CADEPM010000010">
    <property type="protein sequence ID" value="CAB3410463.1"/>
    <property type="molecule type" value="Genomic_DNA"/>
</dbReference>
<evidence type="ECO:0000313" key="2">
    <source>
        <dbReference type="Proteomes" id="UP000494206"/>
    </source>
</evidence>
<comment type="caution">
    <text evidence="1">The sequence shown here is derived from an EMBL/GenBank/DDBJ whole genome shotgun (WGS) entry which is preliminary data.</text>
</comment>
<reference evidence="1 2" key="1">
    <citation type="submission" date="2020-04" db="EMBL/GenBank/DDBJ databases">
        <authorList>
            <person name="Laetsch R D."/>
            <person name="Stevens L."/>
            <person name="Kumar S."/>
            <person name="Blaxter L. M."/>
        </authorList>
    </citation>
    <scope>NUCLEOTIDE SEQUENCE [LARGE SCALE GENOMIC DNA]</scope>
</reference>
<dbReference type="Proteomes" id="UP000494206">
    <property type="component" value="Unassembled WGS sequence"/>
</dbReference>
<accession>A0A8S1F9C7</accession>
<sequence>MPSNKSARRGTVVPRIQKKMNSMFQQDHYITVTPLPSTQSRYGLKAHCPLLDVDQHTSNLLFEIQKRRLPSESIDKEKAAKEWDNLSMALSQARIFQTVKVDALEASPLPDIVSLPDISKHAIRLAIVPDITGMTPNFMRMSARQVQTLSLFQILSFSMLLPNYELSQANISKMLLCRKLPFDNNSEATTCSSIFKFIESLPSHTQYAVVQDFFKTILAVAFAKKWILSIQNETEKAVKGMRFEFDGFEKVYDETVSACNFLQMNCDLLMDIEKHDESLKTMYDILNNSTITIPLLKKYSGYRQYQNVFRRIQTVTEKKQMAELLKLKEEMQAYFSNCAKVGRQ</sequence>
<evidence type="ECO:0000313" key="1">
    <source>
        <dbReference type="EMBL" id="CAB3410463.1"/>
    </source>
</evidence>
<gene>
    <name evidence="1" type="ORF">CBOVIS_LOCUS11986</name>
</gene>
<organism evidence="1 2">
    <name type="scientific">Caenorhabditis bovis</name>
    <dbReference type="NCBI Taxonomy" id="2654633"/>
    <lineage>
        <taxon>Eukaryota</taxon>
        <taxon>Metazoa</taxon>
        <taxon>Ecdysozoa</taxon>
        <taxon>Nematoda</taxon>
        <taxon>Chromadorea</taxon>
        <taxon>Rhabditida</taxon>
        <taxon>Rhabditina</taxon>
        <taxon>Rhabditomorpha</taxon>
        <taxon>Rhabditoidea</taxon>
        <taxon>Rhabditidae</taxon>
        <taxon>Peloderinae</taxon>
        <taxon>Caenorhabditis</taxon>
    </lineage>
</organism>
<name>A0A8S1F9C7_9PELO</name>
<dbReference type="AlphaFoldDB" id="A0A8S1F9C7"/>
<protein>
    <submittedName>
        <fullName evidence="1">Uncharacterized protein</fullName>
    </submittedName>
</protein>
<keyword evidence="2" id="KW-1185">Reference proteome</keyword>